<dbReference type="AlphaFoldDB" id="A0A7K1LL56"/>
<dbReference type="SUPFAM" id="SSF55961">
    <property type="entry name" value="Bet v1-like"/>
    <property type="match status" value="1"/>
</dbReference>
<accession>A0A7K1LL56</accession>
<gene>
    <name evidence="3" type="ORF">GMA10_11695</name>
</gene>
<comment type="caution">
    <text evidence="3">The sequence shown here is derived from an EMBL/GenBank/DDBJ whole genome shotgun (WGS) entry which is preliminary data.</text>
</comment>
<evidence type="ECO:0000259" key="2">
    <source>
        <dbReference type="Pfam" id="PF08327"/>
    </source>
</evidence>
<proteinExistence type="inferred from homology"/>
<dbReference type="Proteomes" id="UP000462152">
    <property type="component" value="Unassembled WGS sequence"/>
</dbReference>
<dbReference type="Pfam" id="PF08327">
    <property type="entry name" value="AHSA1"/>
    <property type="match status" value="1"/>
</dbReference>
<dbReference type="EMBL" id="WOGT01000009">
    <property type="protein sequence ID" value="MUN55860.1"/>
    <property type="molecule type" value="Genomic_DNA"/>
</dbReference>
<reference evidence="3 4" key="1">
    <citation type="submission" date="2019-12" db="EMBL/GenBank/DDBJ databases">
        <authorList>
            <person name="Li J."/>
            <person name="Shi Y."/>
            <person name="Xu G."/>
            <person name="Xiao D."/>
            <person name="Ran X."/>
        </authorList>
    </citation>
    <scope>NUCLEOTIDE SEQUENCE [LARGE SCALE GENOMIC DNA]</scope>
    <source>
        <strain evidence="3 4">JCM 15915</strain>
    </source>
</reference>
<comment type="similarity">
    <text evidence="1">Belongs to the AHA1 family.</text>
</comment>
<dbReference type="OrthoDB" id="3365660at2"/>
<protein>
    <submittedName>
        <fullName evidence="3">SRPBCC domain-containing protein</fullName>
    </submittedName>
</protein>
<name>A0A7K1LL56_9MICC</name>
<dbReference type="Gene3D" id="3.30.530.20">
    <property type="match status" value="1"/>
</dbReference>
<evidence type="ECO:0000256" key="1">
    <source>
        <dbReference type="ARBA" id="ARBA00006817"/>
    </source>
</evidence>
<feature type="domain" description="Activator of Hsp90 ATPase homologue 1/2-like C-terminal" evidence="2">
    <location>
        <begin position="28"/>
        <end position="159"/>
    </location>
</feature>
<keyword evidence="4" id="KW-1185">Reference proteome</keyword>
<evidence type="ECO:0000313" key="4">
    <source>
        <dbReference type="Proteomes" id="UP000462152"/>
    </source>
</evidence>
<dbReference type="InterPro" id="IPR013538">
    <property type="entry name" value="ASHA1/2-like_C"/>
</dbReference>
<sequence>MNSDATHTDAVAPRDEEPGFTIVRDFAASRDRVWDAWTNPDIMALWYHPKGLHTPRESVSVDLREGGLYTYTMVDNDTGEEFPTGGKYHRVERPFRLDFSWGNQGEEDTSPLVRIVFEEIDAATTRMTFTLTGLPQDSGVLNGITEGWNSAFDVLEATITE</sequence>
<organism evidence="3 4">
    <name type="scientific">Rothia koreensis</name>
    <dbReference type="NCBI Taxonomy" id="592378"/>
    <lineage>
        <taxon>Bacteria</taxon>
        <taxon>Bacillati</taxon>
        <taxon>Actinomycetota</taxon>
        <taxon>Actinomycetes</taxon>
        <taxon>Micrococcales</taxon>
        <taxon>Micrococcaceae</taxon>
        <taxon>Rothia</taxon>
    </lineage>
</organism>
<dbReference type="InterPro" id="IPR023393">
    <property type="entry name" value="START-like_dom_sf"/>
</dbReference>
<dbReference type="RefSeq" id="WP_129316166.1">
    <property type="nucleotide sequence ID" value="NZ_NOIQ01000019.1"/>
</dbReference>
<evidence type="ECO:0000313" key="3">
    <source>
        <dbReference type="EMBL" id="MUN55860.1"/>
    </source>
</evidence>
<dbReference type="CDD" id="cd07814">
    <property type="entry name" value="SRPBCC_CalC_Aha1-like"/>
    <property type="match status" value="1"/>
</dbReference>